<keyword evidence="2" id="KW-1185">Reference proteome</keyword>
<comment type="caution">
    <text evidence="1">The sequence shown here is derived from an EMBL/GenBank/DDBJ whole genome shotgun (WGS) entry which is preliminary data.</text>
</comment>
<dbReference type="Proteomes" id="UP001221413">
    <property type="component" value="Unassembled WGS sequence"/>
</dbReference>
<sequence>MAEISTGAPLLEFTYHKGLEVPHYHMYWWLCDKKAPRTPSDTENPCGPSSRSFTLTFRSDRPGIYKIDYETKDVQKFEAVIGAQSYPKFVSVPIAELYDPKFEIATLTIDTNAGNFSLEHSNDE</sequence>
<name>A0AAD6IWC8_DREDA</name>
<organism evidence="1 2">
    <name type="scientific">Drechslerella dactyloides</name>
    <name type="common">Nematode-trapping fungus</name>
    <name type="synonym">Arthrobotrys dactyloides</name>
    <dbReference type="NCBI Taxonomy" id="74499"/>
    <lineage>
        <taxon>Eukaryota</taxon>
        <taxon>Fungi</taxon>
        <taxon>Dikarya</taxon>
        <taxon>Ascomycota</taxon>
        <taxon>Pezizomycotina</taxon>
        <taxon>Orbiliomycetes</taxon>
        <taxon>Orbiliales</taxon>
        <taxon>Orbiliaceae</taxon>
        <taxon>Drechslerella</taxon>
    </lineage>
</organism>
<proteinExistence type="predicted"/>
<gene>
    <name evidence="1" type="ORF">Dda_5582</name>
</gene>
<evidence type="ECO:0000313" key="2">
    <source>
        <dbReference type="Proteomes" id="UP001221413"/>
    </source>
</evidence>
<protein>
    <submittedName>
        <fullName evidence="1">Uncharacterized protein</fullName>
    </submittedName>
</protein>
<accession>A0AAD6IWC8</accession>
<dbReference type="AlphaFoldDB" id="A0AAD6IWC8"/>
<reference evidence="1" key="1">
    <citation type="submission" date="2023-01" db="EMBL/GenBank/DDBJ databases">
        <title>The chitinases involved in constricting ring structure development in the nematode-trapping fungus Drechslerella dactyloides.</title>
        <authorList>
            <person name="Wang R."/>
            <person name="Zhang L."/>
            <person name="Tang P."/>
            <person name="Li S."/>
            <person name="Liang L."/>
        </authorList>
    </citation>
    <scope>NUCLEOTIDE SEQUENCE</scope>
    <source>
        <strain evidence="1">YMF1.00031</strain>
    </source>
</reference>
<evidence type="ECO:0000313" key="1">
    <source>
        <dbReference type="EMBL" id="KAJ6259938.1"/>
    </source>
</evidence>
<dbReference type="EMBL" id="JAQGDS010000006">
    <property type="protein sequence ID" value="KAJ6259938.1"/>
    <property type="molecule type" value="Genomic_DNA"/>
</dbReference>